<dbReference type="NCBIfam" id="TIGR02228">
    <property type="entry name" value="sigpep_I_arch"/>
    <property type="match status" value="1"/>
</dbReference>
<accession>A0A975FJT6</accession>
<comment type="subcellular location">
    <subcellularLocation>
        <location evidence="1">Membrane</location>
    </subcellularLocation>
</comment>
<dbReference type="PANTHER" id="PTHR10806:SF6">
    <property type="entry name" value="SIGNAL PEPTIDASE COMPLEX CATALYTIC SUBUNIT SEC11"/>
    <property type="match status" value="1"/>
</dbReference>
<feature type="transmembrane region" description="Helical" evidence="6">
    <location>
        <begin position="153"/>
        <end position="174"/>
    </location>
</feature>
<evidence type="ECO:0000256" key="1">
    <source>
        <dbReference type="ARBA" id="ARBA00004370"/>
    </source>
</evidence>
<evidence type="ECO:0000256" key="3">
    <source>
        <dbReference type="ARBA" id="ARBA00022989"/>
    </source>
</evidence>
<dbReference type="InterPro" id="IPR019533">
    <property type="entry name" value="Peptidase_S26"/>
</dbReference>
<dbReference type="GO" id="GO:0009003">
    <property type="term" value="F:signal peptidase activity"/>
    <property type="evidence" value="ECO:0007669"/>
    <property type="project" value="UniProtKB-EC"/>
</dbReference>
<evidence type="ECO:0000256" key="4">
    <source>
        <dbReference type="ARBA" id="ARBA00023136"/>
    </source>
</evidence>
<gene>
    <name evidence="8" type="ORF">LFWB_5650</name>
</gene>
<keyword evidence="9" id="KW-1185">Reference proteome</keyword>
<evidence type="ECO:0000313" key="9">
    <source>
        <dbReference type="Proteomes" id="UP000672038"/>
    </source>
</evidence>
<dbReference type="GO" id="GO:0016020">
    <property type="term" value="C:membrane"/>
    <property type="evidence" value="ECO:0007669"/>
    <property type="project" value="UniProtKB-SubCell"/>
</dbReference>
<evidence type="ECO:0000313" key="8">
    <source>
        <dbReference type="EMBL" id="QTX03131.1"/>
    </source>
</evidence>
<dbReference type="Pfam" id="PF10502">
    <property type="entry name" value="Peptidase_S26"/>
    <property type="match status" value="1"/>
</dbReference>
<keyword evidence="3 6" id="KW-1133">Transmembrane helix</keyword>
<dbReference type="CDD" id="cd06530">
    <property type="entry name" value="S26_SPase_I"/>
    <property type="match status" value="1"/>
</dbReference>
<keyword evidence="2 6" id="KW-0812">Transmembrane</keyword>
<dbReference type="Gene3D" id="2.10.109.10">
    <property type="entry name" value="Umud Fragment, subunit A"/>
    <property type="match status" value="1"/>
</dbReference>
<dbReference type="PANTHER" id="PTHR10806">
    <property type="entry name" value="SIGNAL PEPTIDASE COMPLEX CATALYTIC SUBUNIT SEC11"/>
    <property type="match status" value="1"/>
</dbReference>
<dbReference type="SUPFAM" id="SSF51306">
    <property type="entry name" value="LexA/Signal peptidase"/>
    <property type="match status" value="1"/>
</dbReference>
<evidence type="ECO:0000259" key="7">
    <source>
        <dbReference type="Pfam" id="PF10502"/>
    </source>
</evidence>
<evidence type="ECO:0000256" key="5">
    <source>
        <dbReference type="NCBIfam" id="TIGR02228"/>
    </source>
</evidence>
<dbReference type="InterPro" id="IPR001733">
    <property type="entry name" value="Peptidase_S26B"/>
</dbReference>
<sequence length="184" mass="21756">MKVNKKMVHFKKFFSNFLYFIFYSLFFYLFIVSVISHLKKDLKFNLKYLKFVHCYVGSGSMEPTIKTEDWVIIKYISEEDKKNLKADKTEGDIVVYKDNDTKPPIIHRVIENDEVSNEITTQGDANLLPDQPIKYDRVIGKYVFRIPKSIAKIIFISSFLFFLFLTALFLFQTFSVKKKINNNK</sequence>
<feature type="domain" description="Peptidase S26" evidence="7">
    <location>
        <begin position="48"/>
        <end position="110"/>
    </location>
</feature>
<name>A0A975FJT6_LOWBP</name>
<keyword evidence="4 6" id="KW-0472">Membrane</keyword>
<dbReference type="EC" id="3.4.21.89" evidence="5"/>
<protein>
    <recommendedName>
        <fullName evidence="5">Signal peptidase I</fullName>
        <ecNumber evidence="5">3.4.21.89</ecNumber>
    </recommendedName>
</protein>
<organism evidence="8 9">
    <name type="scientific">Loofah witches'-broom phytoplasma</name>
    <dbReference type="NCBI Taxonomy" id="35773"/>
    <lineage>
        <taxon>Bacteria</taxon>
        <taxon>Bacillati</taxon>
        <taxon>Mycoplasmatota</taxon>
        <taxon>Mollicutes</taxon>
        <taxon>Acholeplasmatales</taxon>
        <taxon>Acholeplasmataceae</taxon>
        <taxon>Candidatus Phytoplasma</taxon>
        <taxon>16SrVIII (Loofah witches'-broom group)</taxon>
    </lineage>
</organism>
<evidence type="ECO:0000256" key="6">
    <source>
        <dbReference type="SAM" id="Phobius"/>
    </source>
</evidence>
<dbReference type="Proteomes" id="UP000672038">
    <property type="component" value="Chromosome"/>
</dbReference>
<dbReference type="RefSeq" id="WP_210954578.1">
    <property type="nucleotide sequence ID" value="NZ_CP054393.1"/>
</dbReference>
<dbReference type="GO" id="GO:0006465">
    <property type="term" value="P:signal peptide processing"/>
    <property type="evidence" value="ECO:0007669"/>
    <property type="project" value="UniProtKB-UniRule"/>
</dbReference>
<proteinExistence type="predicted"/>
<dbReference type="EMBL" id="CP054393">
    <property type="protein sequence ID" value="QTX03131.1"/>
    <property type="molecule type" value="Genomic_DNA"/>
</dbReference>
<dbReference type="InterPro" id="IPR036286">
    <property type="entry name" value="LexA/Signal_pep-like_sf"/>
</dbReference>
<feature type="transmembrane region" description="Helical" evidence="6">
    <location>
        <begin position="17"/>
        <end position="38"/>
    </location>
</feature>
<dbReference type="KEGG" id="pluf:LFWB_5650"/>
<dbReference type="AlphaFoldDB" id="A0A975FJT6"/>
<reference evidence="8" key="1">
    <citation type="submission" date="2020-06" db="EMBL/GenBank/DDBJ databases">
        <title>Complete genome sequence of Candidatus Phytoplasma luffae NCHU2019.</title>
        <authorList>
            <person name="Cho S.-T."/>
            <person name="Tan C.-M."/>
            <person name="Li J.-R."/>
            <person name="Chien Y.-Y."/>
            <person name="Chiu Y.-C."/>
            <person name="Yang J.-Y."/>
            <person name="Kuo C.-H."/>
        </authorList>
    </citation>
    <scope>NUCLEOTIDE SEQUENCE</scope>
    <source>
        <strain evidence="8">NCHU2019</strain>
    </source>
</reference>
<evidence type="ECO:0000256" key="2">
    <source>
        <dbReference type="ARBA" id="ARBA00022692"/>
    </source>
</evidence>
<dbReference type="GO" id="GO:0004252">
    <property type="term" value="F:serine-type endopeptidase activity"/>
    <property type="evidence" value="ECO:0007669"/>
    <property type="project" value="UniProtKB-UniRule"/>
</dbReference>